<accession>A0A9E7SRR6</accession>
<keyword evidence="2" id="KW-1185">Reference proteome</keyword>
<dbReference type="KEGG" id="vg:79585795"/>
<protein>
    <submittedName>
        <fullName evidence="1">Structural protein</fullName>
    </submittedName>
</protein>
<dbReference type="GeneID" id="79585795"/>
<proteinExistence type="predicted"/>
<dbReference type="RefSeq" id="YP_010738424.1">
    <property type="nucleotide sequence ID" value="NC_073027.1"/>
</dbReference>
<evidence type="ECO:0000313" key="2">
    <source>
        <dbReference type="Proteomes" id="UP001056518"/>
    </source>
</evidence>
<dbReference type="EMBL" id="ON005621">
    <property type="protein sequence ID" value="UTC27969.1"/>
    <property type="molecule type" value="Genomic_DNA"/>
</dbReference>
<sequence length="120" mass="12873">MATFDYAGLKAEVDALLVEFGQDCVIRRQSAATVDPVTGVVTPGATTNIPVVGCITDYADKLIDGTNIKRGDRLVYIQAVTPPKQGDLFIEANGTQWAMVDFDAVDPAGLALVYALQLRR</sequence>
<name>A0A9E7SRR6_9CAUD</name>
<organism evidence="1 2">
    <name type="scientific">Stenotrophomonas phage A1432</name>
    <dbReference type="NCBI Taxonomy" id="2930315"/>
    <lineage>
        <taxon>Viruses</taxon>
        <taxon>Duplodnaviria</taxon>
        <taxon>Heunggongvirae</taxon>
        <taxon>Uroviricota</taxon>
        <taxon>Caudoviricetes</taxon>
        <taxon>Mesyanzhinovviridae</taxon>
        <taxon>Bradleyvirinae</taxon>
        <taxon>Ghuizhouvirus</taxon>
        <taxon>Ghuizhouvirus A1432</taxon>
    </lineage>
</organism>
<evidence type="ECO:0000313" key="1">
    <source>
        <dbReference type="EMBL" id="UTC27969.1"/>
    </source>
</evidence>
<reference evidence="1" key="1">
    <citation type="submission" date="2022-03" db="EMBL/GenBank/DDBJ databases">
        <authorList>
            <person name="Xu M."/>
        </authorList>
    </citation>
    <scope>NUCLEOTIDE SEQUENCE</scope>
</reference>
<dbReference type="Proteomes" id="UP001056518">
    <property type="component" value="Segment"/>
</dbReference>